<evidence type="ECO:0000259" key="1">
    <source>
        <dbReference type="Pfam" id="PF13335"/>
    </source>
</evidence>
<name>A0A2H0UJ47_9BACT</name>
<gene>
    <name evidence="2" type="ORF">COU13_01040</name>
</gene>
<comment type="caution">
    <text evidence="2">The sequence shown here is derived from an EMBL/GenBank/DDBJ whole genome shotgun (WGS) entry which is preliminary data.</text>
</comment>
<sequence>TIKLACTIADLAESKVVDSEHVLEALQYRPKEW</sequence>
<dbReference type="AlphaFoldDB" id="A0A2H0UJ47"/>
<organism evidence="2 3">
    <name type="scientific">Candidatus Kaiserbacteria bacterium CG10_big_fil_rev_8_21_14_0_10_43_70</name>
    <dbReference type="NCBI Taxonomy" id="1974605"/>
    <lineage>
        <taxon>Bacteria</taxon>
        <taxon>Candidatus Kaiseribacteriota</taxon>
    </lineage>
</organism>
<dbReference type="EMBL" id="PFBF01000020">
    <property type="protein sequence ID" value="PIR86424.1"/>
    <property type="molecule type" value="Genomic_DNA"/>
</dbReference>
<feature type="domain" description="Mg chelatase-related protein C-terminal" evidence="1">
    <location>
        <begin position="2"/>
        <end position="29"/>
    </location>
</feature>
<evidence type="ECO:0000313" key="2">
    <source>
        <dbReference type="EMBL" id="PIR86424.1"/>
    </source>
</evidence>
<dbReference type="InterPro" id="IPR025158">
    <property type="entry name" value="Mg_chelat-rel_C"/>
</dbReference>
<dbReference type="Proteomes" id="UP000230706">
    <property type="component" value="Unassembled WGS sequence"/>
</dbReference>
<evidence type="ECO:0000313" key="3">
    <source>
        <dbReference type="Proteomes" id="UP000230706"/>
    </source>
</evidence>
<protein>
    <recommendedName>
        <fullName evidence="1">Mg chelatase-related protein C-terminal domain-containing protein</fullName>
    </recommendedName>
</protein>
<reference evidence="3" key="1">
    <citation type="submission" date="2017-09" db="EMBL/GenBank/DDBJ databases">
        <title>Depth-based differentiation of microbial function through sediment-hosted aquifers and enrichment of novel symbionts in the deep terrestrial subsurface.</title>
        <authorList>
            <person name="Probst A.J."/>
            <person name="Ladd B."/>
            <person name="Jarett J.K."/>
            <person name="Geller-Mcgrath D.E."/>
            <person name="Sieber C.M.K."/>
            <person name="Emerson J.B."/>
            <person name="Anantharaman K."/>
            <person name="Thomas B.C."/>
            <person name="Malmstrom R."/>
            <person name="Stieglmeier M."/>
            <person name="Klingl A."/>
            <person name="Woyke T."/>
            <person name="Ryan C.M."/>
            <person name="Banfield J.F."/>
        </authorList>
    </citation>
    <scope>NUCLEOTIDE SEQUENCE [LARGE SCALE GENOMIC DNA]</scope>
</reference>
<feature type="non-terminal residue" evidence="2">
    <location>
        <position position="1"/>
    </location>
</feature>
<dbReference type="Pfam" id="PF13335">
    <property type="entry name" value="Mg_chelatase_C"/>
    <property type="match status" value="1"/>
</dbReference>
<accession>A0A2H0UJ47</accession>
<proteinExistence type="predicted"/>